<dbReference type="Proteomes" id="UP000002671">
    <property type="component" value="Chromosome"/>
</dbReference>
<dbReference type="STRING" id="227377.CBU_1746"/>
<name>Q83AY1_COXBU</name>
<dbReference type="Pfam" id="PF04386">
    <property type="entry name" value="SspB"/>
    <property type="match status" value="1"/>
</dbReference>
<feature type="region of interest" description="Disordered" evidence="1">
    <location>
        <begin position="100"/>
        <end position="134"/>
    </location>
</feature>
<dbReference type="EnsemblBacteria" id="AAO91240">
    <property type="protein sequence ID" value="AAO91240"/>
    <property type="gene ID" value="CBU_1746"/>
</dbReference>
<reference evidence="2 3" key="1">
    <citation type="journal article" date="2003" name="Proc. Natl. Acad. Sci. U.S.A.">
        <title>Complete genome sequence of the Q-fever pathogen, Coxiella burnetii.</title>
        <authorList>
            <person name="Seshadri R."/>
            <person name="Paulsen I.T."/>
            <person name="Eisen J.A."/>
            <person name="Read T.D."/>
            <person name="Nelson K.E."/>
            <person name="Nelson W.C."/>
            <person name="Ward N.L."/>
            <person name="Tettelin H."/>
            <person name="Davidsen T.M."/>
            <person name="Beanan M.J."/>
            <person name="Deboy R.T."/>
            <person name="Daugherty S.C."/>
            <person name="Brinkac L.M."/>
            <person name="Madupu R."/>
            <person name="Dodson R.J."/>
            <person name="Khouri H.M."/>
            <person name="Lee K.H."/>
            <person name="Carty H.A."/>
            <person name="Scanlan D."/>
            <person name="Heinzen R.A."/>
            <person name="Thompson H.A."/>
            <person name="Samuel J.E."/>
            <person name="Fraser C.M."/>
            <person name="Heidelberg J.F."/>
        </authorList>
    </citation>
    <scope>NUCLEOTIDE SEQUENCE [LARGE SCALE GENOMIC DNA]</scope>
    <source>
        <strain evidence="3">RSA 493 / Nine Mile phase I</strain>
    </source>
</reference>
<keyword evidence="3" id="KW-1185">Reference proteome</keyword>
<evidence type="ECO:0000313" key="3">
    <source>
        <dbReference type="Proteomes" id="UP000002671"/>
    </source>
</evidence>
<proteinExistence type="predicted"/>
<dbReference type="OrthoDB" id="9797358at2"/>
<dbReference type="RefSeq" id="NP_820726.2">
    <property type="nucleotide sequence ID" value="NC_002971.4"/>
</dbReference>
<dbReference type="SUPFAM" id="SSF101738">
    <property type="entry name" value="SspB-like"/>
    <property type="match status" value="1"/>
</dbReference>
<feature type="compositionally biased region" description="Polar residues" evidence="1">
    <location>
        <begin position="109"/>
        <end position="119"/>
    </location>
</feature>
<dbReference type="PANTHER" id="PTHR37486">
    <property type="entry name" value="STRINGENT STARVATION PROTEIN B"/>
    <property type="match status" value="1"/>
</dbReference>
<evidence type="ECO:0000313" key="2">
    <source>
        <dbReference type="EMBL" id="AAO91240.2"/>
    </source>
</evidence>
<evidence type="ECO:0000256" key="1">
    <source>
        <dbReference type="SAM" id="MobiDB-lite"/>
    </source>
</evidence>
<dbReference type="InterPro" id="IPR036760">
    <property type="entry name" value="SspB-like_sf"/>
</dbReference>
<dbReference type="PANTHER" id="PTHR37486:SF1">
    <property type="entry name" value="STRINGENT STARVATION PROTEIN B"/>
    <property type="match status" value="1"/>
</dbReference>
<organism evidence="2 3">
    <name type="scientific">Coxiella burnetii (strain RSA 493 / Nine Mile phase I)</name>
    <dbReference type="NCBI Taxonomy" id="227377"/>
    <lineage>
        <taxon>Bacteria</taxon>
        <taxon>Pseudomonadati</taxon>
        <taxon>Pseudomonadota</taxon>
        <taxon>Gammaproteobacteria</taxon>
        <taxon>Legionellales</taxon>
        <taxon>Coxiellaceae</taxon>
        <taxon>Coxiella</taxon>
    </lineage>
</organism>
<dbReference type="InterPro" id="IPR007481">
    <property type="entry name" value="SspB"/>
</dbReference>
<dbReference type="EMBL" id="AE016828">
    <property type="protein sequence ID" value="AAO91240.2"/>
    <property type="molecule type" value="Genomic_DNA"/>
</dbReference>
<dbReference type="PATRIC" id="fig|227377.7.peg.1735"/>
<reference evidence="2 3" key="2">
    <citation type="journal article" date="2009" name="Infect. Immun.">
        <title>Comparative genomics reveal extensive transposon-mediated genomic plasticity and diversity among potential effector proteins within the genus Coxiella.</title>
        <authorList>
            <person name="Beare P.A."/>
            <person name="Unsworth N."/>
            <person name="Andoh M."/>
            <person name="Voth D.E."/>
            <person name="Omsland A."/>
            <person name="Gilk S.D."/>
            <person name="Williams K.P."/>
            <person name="Sobral B.W."/>
            <person name="Kupko J.J.III."/>
            <person name="Porcella S.F."/>
            <person name="Samuel J.E."/>
            <person name="Heinzen R.A."/>
        </authorList>
    </citation>
    <scope>NUCLEOTIDE SEQUENCE [LARGE SCALE GENOMIC DNA]</scope>
    <source>
        <strain evidence="3">RSA 493 / Nine Mile phase I</strain>
    </source>
</reference>
<dbReference type="KEGG" id="cbu:CBU_1746"/>
<dbReference type="GO" id="GO:0005829">
    <property type="term" value="C:cytosol"/>
    <property type="evidence" value="ECO:0000318"/>
    <property type="project" value="GO_Central"/>
</dbReference>
<dbReference type="AlphaFoldDB" id="Q83AY1"/>
<feature type="compositionally biased region" description="Basic residues" evidence="1">
    <location>
        <begin position="122"/>
        <end position="134"/>
    </location>
</feature>
<accession>Q83AY1</accession>
<dbReference type="Gene3D" id="2.30.30.220">
    <property type="entry name" value="SspB-like"/>
    <property type="match status" value="1"/>
</dbReference>
<dbReference type="PIRSF" id="PIRSF005276">
    <property type="entry name" value="SspB"/>
    <property type="match status" value="1"/>
</dbReference>
<gene>
    <name evidence="2" type="primary">sspB</name>
    <name evidence="2" type="ordered locus">CBU_1746</name>
</gene>
<dbReference type="RefSeq" id="WP_010958412.1">
    <property type="nucleotide sequence ID" value="NC_002971.4"/>
</dbReference>
<dbReference type="GeneID" id="1209657"/>
<dbReference type="GO" id="GO:0045732">
    <property type="term" value="P:positive regulation of protein catabolic process"/>
    <property type="evidence" value="ECO:0000318"/>
    <property type="project" value="GO_Central"/>
</dbReference>
<dbReference type="GO" id="GO:0005840">
    <property type="term" value="C:ribosome"/>
    <property type="evidence" value="ECO:0000318"/>
    <property type="project" value="GO_Central"/>
</dbReference>
<dbReference type="eggNOG" id="COG2969">
    <property type="taxonomic scope" value="Bacteria"/>
</dbReference>
<sequence>MNSSRPYLVRAIYDWVVDNQLTPYIMVDALMPDVEVPERFVENGKIVLNIEPQAVGRLRMGNDAVEFDARFSGVAHHIFIPVRAIKAIYAFENGRGMVFTEDEDGGNDGRTSPPSNSSVYKPVKKGRPNLKIVK</sequence>
<dbReference type="NCBIfam" id="NF008769">
    <property type="entry name" value="PRK11798.2-5"/>
    <property type="match status" value="1"/>
</dbReference>
<protein>
    <submittedName>
        <fullName evidence="2">Stringent starvation protein B</fullName>
    </submittedName>
</protein>
<dbReference type="HOGENOM" id="CLU_118425_2_0_6"/>